<dbReference type="Proteomes" id="UP000192247">
    <property type="component" value="Unassembled WGS sequence"/>
</dbReference>
<protein>
    <submittedName>
        <fullName evidence="3">Uncharacterized protein</fullName>
    </submittedName>
</protein>
<sequence length="239" mass="26523">MPCTCLWTATECRRSMCGAPPIVANSFAVLDVDEPHLRCMNDSFIRHGPARLHCDPLTARWSHPKMTCIHVPTGVRYHERNFIDKLTQGVELFPNASRIGVILFLVTLLFLKVLMTVACVNLFHFVRFVKPKLDRKANSSTMLSKMHEELYGDAANDSAKTPPGGAQSSLGKTSMTEDLELSQEDARFVTRASASDEGPSRYRTDKASTPTAPDTPNLRLTESPIDDPEANSTFTLKKV</sequence>
<reference evidence="3 4" key="1">
    <citation type="journal article" date="2017" name="Gigascience">
        <title>Draft genome of the honey bee ectoparasitic mite, Tropilaelaps mercedesae, is shaped by the parasitic life history.</title>
        <authorList>
            <person name="Dong X."/>
            <person name="Armstrong S.D."/>
            <person name="Xia D."/>
            <person name="Makepeace B.L."/>
            <person name="Darby A.C."/>
            <person name="Kadowaki T."/>
        </authorList>
    </citation>
    <scope>NUCLEOTIDE SEQUENCE [LARGE SCALE GENOMIC DNA]</scope>
    <source>
        <strain evidence="3">Wuxi-XJTLU</strain>
    </source>
</reference>
<comment type="caution">
    <text evidence="3">The sequence shown here is derived from an EMBL/GenBank/DDBJ whole genome shotgun (WGS) entry which is preliminary data.</text>
</comment>
<proteinExistence type="predicted"/>
<organism evidence="3 4">
    <name type="scientific">Tropilaelaps mercedesae</name>
    <dbReference type="NCBI Taxonomy" id="418985"/>
    <lineage>
        <taxon>Eukaryota</taxon>
        <taxon>Metazoa</taxon>
        <taxon>Ecdysozoa</taxon>
        <taxon>Arthropoda</taxon>
        <taxon>Chelicerata</taxon>
        <taxon>Arachnida</taxon>
        <taxon>Acari</taxon>
        <taxon>Parasitiformes</taxon>
        <taxon>Mesostigmata</taxon>
        <taxon>Gamasina</taxon>
        <taxon>Dermanyssoidea</taxon>
        <taxon>Laelapidae</taxon>
        <taxon>Tropilaelaps</taxon>
    </lineage>
</organism>
<feature type="compositionally biased region" description="Polar residues" evidence="1">
    <location>
        <begin position="230"/>
        <end position="239"/>
    </location>
</feature>
<evidence type="ECO:0000256" key="1">
    <source>
        <dbReference type="SAM" id="MobiDB-lite"/>
    </source>
</evidence>
<feature type="compositionally biased region" description="Polar residues" evidence="1">
    <location>
        <begin position="207"/>
        <end position="220"/>
    </location>
</feature>
<feature type="transmembrane region" description="Helical" evidence="2">
    <location>
        <begin position="99"/>
        <end position="126"/>
    </location>
</feature>
<evidence type="ECO:0000256" key="2">
    <source>
        <dbReference type="SAM" id="Phobius"/>
    </source>
</evidence>
<name>A0A1V9Y1D3_9ACAR</name>
<keyword evidence="2" id="KW-0812">Transmembrane</keyword>
<evidence type="ECO:0000313" key="3">
    <source>
        <dbReference type="EMBL" id="OQR79521.1"/>
    </source>
</evidence>
<accession>A0A1V9Y1D3</accession>
<keyword evidence="4" id="KW-1185">Reference proteome</keyword>
<dbReference type="AlphaFoldDB" id="A0A1V9Y1D3"/>
<keyword evidence="2" id="KW-0472">Membrane</keyword>
<evidence type="ECO:0000313" key="4">
    <source>
        <dbReference type="Proteomes" id="UP000192247"/>
    </source>
</evidence>
<dbReference type="EMBL" id="MNPL01001017">
    <property type="protein sequence ID" value="OQR79521.1"/>
    <property type="molecule type" value="Genomic_DNA"/>
</dbReference>
<gene>
    <name evidence="3" type="ORF">BIW11_05678</name>
</gene>
<feature type="compositionally biased region" description="Polar residues" evidence="1">
    <location>
        <begin position="166"/>
        <end position="176"/>
    </location>
</feature>
<feature type="region of interest" description="Disordered" evidence="1">
    <location>
        <begin position="153"/>
        <end position="239"/>
    </location>
</feature>
<keyword evidence="2" id="KW-1133">Transmembrane helix</keyword>
<dbReference type="InParanoid" id="A0A1V9Y1D3"/>